<gene>
    <name evidence="1" type="ordered locus">Sta7437_1201</name>
</gene>
<dbReference type="EMBL" id="CP003653">
    <property type="protein sequence ID" value="AFZ34771.1"/>
    <property type="molecule type" value="Genomic_DNA"/>
</dbReference>
<dbReference type="HOGENOM" id="CLU_946062_0_0_3"/>
<proteinExistence type="predicted"/>
<dbReference type="STRING" id="111780.Sta7437_1201"/>
<organism evidence="1 2">
    <name type="scientific">Stanieria cyanosphaera (strain ATCC 29371 / PCC 7437)</name>
    <dbReference type="NCBI Taxonomy" id="111780"/>
    <lineage>
        <taxon>Bacteria</taxon>
        <taxon>Bacillati</taxon>
        <taxon>Cyanobacteriota</taxon>
        <taxon>Cyanophyceae</taxon>
        <taxon>Pleurocapsales</taxon>
        <taxon>Dermocarpellaceae</taxon>
        <taxon>Stanieria</taxon>
    </lineage>
</organism>
<dbReference type="eggNOG" id="ENOG502ZAET">
    <property type="taxonomic scope" value="Bacteria"/>
</dbReference>
<dbReference type="RefSeq" id="WP_015192444.1">
    <property type="nucleotide sequence ID" value="NC_019748.1"/>
</dbReference>
<keyword evidence="2" id="KW-1185">Reference proteome</keyword>
<sequence length="257" mass="29807">MNIAEKSFCFCTLALGEKYRLMVKELANDLQQYSSGTKLIVGTDKPNDFDSEPNIIAFKLNQQGVLHCYNDKRFVLEKALLNFKTAIYIDADTKIVETIPNDLLFPAGLIGCHKNMFEHITRYRPQDVEKLTKMSLKLNIKFEEAQWIGESLFIITKDAGKEQDFLKTWSKLATYSELRGMYSGEGNIMGLAAAKVGWQINKSESWDFLKQISQHLDASRQRSKQAFWSYFKSKLAYHYRLNKIRLLALKDFSFYYL</sequence>
<dbReference type="OrthoDB" id="479717at2"/>
<reference evidence="2" key="1">
    <citation type="journal article" date="2013" name="Proc. Natl. Acad. Sci. U.S.A.">
        <title>Improving the coverage of the cyanobacterial phylum using diversity-driven genome sequencing.</title>
        <authorList>
            <person name="Shih P.M."/>
            <person name="Wu D."/>
            <person name="Latifi A."/>
            <person name="Axen S.D."/>
            <person name="Fewer D.P."/>
            <person name="Talla E."/>
            <person name="Calteau A."/>
            <person name="Cai F."/>
            <person name="Tandeau de Marsac N."/>
            <person name="Rippka R."/>
            <person name="Herdman M."/>
            <person name="Sivonen K."/>
            <person name="Coursin T."/>
            <person name="Laurent T."/>
            <person name="Goodwin L."/>
            <person name="Nolan M."/>
            <person name="Davenport K.W."/>
            <person name="Han C.S."/>
            <person name="Rubin E.M."/>
            <person name="Eisen J.A."/>
            <person name="Woyke T."/>
            <person name="Gugger M."/>
            <person name="Kerfeld C.A."/>
        </authorList>
    </citation>
    <scope>NUCLEOTIDE SEQUENCE [LARGE SCALE GENOMIC DNA]</scope>
    <source>
        <strain evidence="2">ATCC 29371 / PCC 7437</strain>
    </source>
</reference>
<evidence type="ECO:0008006" key="3">
    <source>
        <dbReference type="Google" id="ProtNLM"/>
    </source>
</evidence>
<dbReference type="AlphaFoldDB" id="K9XRU1"/>
<evidence type="ECO:0000313" key="1">
    <source>
        <dbReference type="EMBL" id="AFZ34771.1"/>
    </source>
</evidence>
<name>K9XRU1_STAC7</name>
<accession>K9XRU1</accession>
<protein>
    <recommendedName>
        <fullName evidence="3">Glycosyl transferase family 8</fullName>
    </recommendedName>
</protein>
<dbReference type="Proteomes" id="UP000010473">
    <property type="component" value="Chromosome"/>
</dbReference>
<dbReference type="PATRIC" id="fig|111780.3.peg.1250"/>
<evidence type="ECO:0000313" key="2">
    <source>
        <dbReference type="Proteomes" id="UP000010473"/>
    </source>
</evidence>
<dbReference type="KEGG" id="scs:Sta7437_1201"/>